<proteinExistence type="predicted"/>
<dbReference type="Proteomes" id="UP001214854">
    <property type="component" value="Unassembled WGS sequence"/>
</dbReference>
<reference evidence="2 3" key="1">
    <citation type="submission" date="2023-01" db="EMBL/GenBank/DDBJ databases">
        <title>Novel species of the genus Asticcacaulis isolated from rivers.</title>
        <authorList>
            <person name="Lu H."/>
        </authorList>
    </citation>
    <scope>NUCLEOTIDE SEQUENCE [LARGE SCALE GENOMIC DNA]</scope>
    <source>
        <strain evidence="2 3">BYS171W</strain>
    </source>
</reference>
<protein>
    <submittedName>
        <fullName evidence="2">Uncharacterized protein</fullName>
    </submittedName>
</protein>
<keyword evidence="3" id="KW-1185">Reference proteome</keyword>
<name>A0ABT5HTP5_9CAUL</name>
<keyword evidence="1" id="KW-0732">Signal</keyword>
<evidence type="ECO:0000313" key="2">
    <source>
        <dbReference type="EMBL" id="MDC7683430.1"/>
    </source>
</evidence>
<accession>A0ABT5HTP5</accession>
<feature type="signal peptide" evidence="1">
    <location>
        <begin position="1"/>
        <end position="26"/>
    </location>
</feature>
<dbReference type="RefSeq" id="WP_272747900.1">
    <property type="nucleotide sequence ID" value="NZ_JAQQKX010000006.1"/>
</dbReference>
<dbReference type="EMBL" id="JAQQKX010000006">
    <property type="protein sequence ID" value="MDC7683430.1"/>
    <property type="molecule type" value="Genomic_DNA"/>
</dbReference>
<comment type="caution">
    <text evidence="2">The sequence shown here is derived from an EMBL/GenBank/DDBJ whole genome shotgun (WGS) entry which is preliminary data.</text>
</comment>
<sequence length="427" mass="47014">MGILKRLYRVTAFAVFTFGCGVPAMAADNAEAPTVTIRSDGEANVPKYNVQLDMPGSIALTLLGRQPDAATAGQLGSMWAVSAAASQSDIPDISWSFRPYWTVTHRYQDLDTYNREATPLGRLYARSRIDLATATVEAEGRIKTRLALGVQTSFNGKADPAEDVELAGCLHQAVQLEAPQAWVKRAWTEKIKPKLVDMGVGTDRLLIMEDRLKSNTLVSASIVAESKLPSDKQDLLIAFLAGVQPTRPLEPTEKAGKCFADARNRYLWEVERYAGLGQVWSADNKSLSHLVPDGLSVWAGIKVPLGDDRSKAPKDFLSLQARYTDVATVDIAKDTPKDIREGTFAFAYTRSWAGQSLVLGASYNRRDFKEASLADVEFTRISVAWNHRISQKLWLSVSAGRVSKSLYEDGDYTLIKLNFSEWSASVK</sequence>
<organism evidence="2 3">
    <name type="scientific">Asticcacaulis aquaticus</name>
    <dbReference type="NCBI Taxonomy" id="2984212"/>
    <lineage>
        <taxon>Bacteria</taxon>
        <taxon>Pseudomonadati</taxon>
        <taxon>Pseudomonadota</taxon>
        <taxon>Alphaproteobacteria</taxon>
        <taxon>Caulobacterales</taxon>
        <taxon>Caulobacteraceae</taxon>
        <taxon>Asticcacaulis</taxon>
    </lineage>
</organism>
<evidence type="ECO:0000313" key="3">
    <source>
        <dbReference type="Proteomes" id="UP001214854"/>
    </source>
</evidence>
<feature type="chain" id="PRO_5045917842" evidence="1">
    <location>
        <begin position="27"/>
        <end position="427"/>
    </location>
</feature>
<gene>
    <name evidence="2" type="ORF">PQU92_09095</name>
</gene>
<dbReference type="PROSITE" id="PS51257">
    <property type="entry name" value="PROKAR_LIPOPROTEIN"/>
    <property type="match status" value="1"/>
</dbReference>
<evidence type="ECO:0000256" key="1">
    <source>
        <dbReference type="SAM" id="SignalP"/>
    </source>
</evidence>